<dbReference type="AlphaFoldDB" id="A0A5N5SLW4"/>
<evidence type="ECO:0000256" key="5">
    <source>
        <dbReference type="ARBA" id="ARBA00022786"/>
    </source>
</evidence>
<gene>
    <name evidence="8" type="primary">ANAPC5</name>
    <name evidence="8" type="ORF">Anas_02692</name>
</gene>
<reference evidence="8 9" key="1">
    <citation type="journal article" date="2019" name="PLoS Biol.">
        <title>Sex chromosomes control vertical transmission of feminizing Wolbachia symbionts in an isopod.</title>
        <authorList>
            <person name="Becking T."/>
            <person name="Chebbi M.A."/>
            <person name="Giraud I."/>
            <person name="Moumen B."/>
            <person name="Laverre T."/>
            <person name="Caubet Y."/>
            <person name="Peccoud J."/>
            <person name="Gilbert C."/>
            <person name="Cordaux R."/>
        </authorList>
    </citation>
    <scope>NUCLEOTIDE SEQUENCE [LARGE SCALE GENOMIC DNA]</scope>
    <source>
        <strain evidence="8">ANa2</strain>
        <tissue evidence="8">Whole body excluding digestive tract and cuticle</tissue>
    </source>
</reference>
<keyword evidence="5" id="KW-0833">Ubl conjugation pathway</keyword>
<dbReference type="OrthoDB" id="2504561at2759"/>
<keyword evidence="4" id="KW-0498">Mitosis</keyword>
<evidence type="ECO:0000259" key="7">
    <source>
        <dbReference type="Pfam" id="PF12862"/>
    </source>
</evidence>
<name>A0A5N5SLW4_9CRUS</name>
<dbReference type="PANTHER" id="PTHR12830:SF9">
    <property type="entry name" value="ANAPHASE-PROMOTING COMPLEX SUBUNIT 5"/>
    <property type="match status" value="1"/>
</dbReference>
<dbReference type="GO" id="GO:0070979">
    <property type="term" value="P:protein K11-linked ubiquitination"/>
    <property type="evidence" value="ECO:0007669"/>
    <property type="project" value="TreeGrafter"/>
</dbReference>
<dbReference type="EMBL" id="SEYY01023690">
    <property type="protein sequence ID" value="KAB7494680.1"/>
    <property type="molecule type" value="Genomic_DNA"/>
</dbReference>
<keyword evidence="9" id="KW-1185">Reference proteome</keyword>
<feature type="domain" description="Anaphase-promoting complex subunit 5" evidence="7">
    <location>
        <begin position="146"/>
        <end position="242"/>
    </location>
</feature>
<accession>A0A5N5SLW4</accession>
<dbReference type="GO" id="GO:0045842">
    <property type="term" value="P:positive regulation of mitotic metaphase/anaphase transition"/>
    <property type="evidence" value="ECO:0007669"/>
    <property type="project" value="TreeGrafter"/>
</dbReference>
<comment type="similarity">
    <text evidence="1">Belongs to the APC5 family.</text>
</comment>
<evidence type="ECO:0000313" key="9">
    <source>
        <dbReference type="Proteomes" id="UP000326759"/>
    </source>
</evidence>
<protein>
    <recommendedName>
        <fullName evidence="2">Anaphase-promoting complex subunit 5</fullName>
    </recommendedName>
</protein>
<evidence type="ECO:0000313" key="8">
    <source>
        <dbReference type="EMBL" id="KAB7494680.1"/>
    </source>
</evidence>
<dbReference type="InterPro" id="IPR037679">
    <property type="entry name" value="Apc5"/>
</dbReference>
<dbReference type="Proteomes" id="UP000326759">
    <property type="component" value="Unassembled WGS sequence"/>
</dbReference>
<sequence>MLEDDSHITSKARNSLDLFVGNKMSRPDVDTNTNDIDMEETSMNIELDSVCDTALLKDEESLKLSGFEEDKSKKINLFEPSASEEGRNARSIVTVATLKTRQQAEIFIQDQLYLLLQHDRKAMLPAQLQQTLSSILKNCPDLGKGHFLSYLNFLRVREHIGAVHSLIRAYDSKLMHKELNRGGEDITRTFRYSALNMAALQAQFGHKELGLVSLEEAIKLAQECNDQILLQYALAWLYCLSDSQTRLLEPLSQTNHSRLYLEGGLGGQSALWSVQAGLWSIWGNIHLTAVCSQLVLHMTSQLTTSLFAPSNASPTCAALCNLAIILANLGEFSLSSEVLHHTQNQFPSPWEYSRLWMFAQCYITFYESLHQGLWSQAKAFVINMAAINPTYSKILEIELLIAKGAFSQALILTTDLRNNDLQLMEEKNGQGIDPEISVKALLLEAEAQAGGNNLGAALETVVNAILLAEEYSMAYLIALGRLHLSCIQLHLGIVRESKISLENGLDVILAGGAIYDQGRAKLLQAKIEVCSAVQSNSENLTKAATMLEEAQKFFATVKAYQREKEVVYLKARVYHSCGKMAERNHSALEFRQLEQRHPSQPLVVNSCVF</sequence>
<keyword evidence="3" id="KW-0132">Cell division</keyword>
<organism evidence="8 9">
    <name type="scientific">Armadillidium nasatum</name>
    <dbReference type="NCBI Taxonomy" id="96803"/>
    <lineage>
        <taxon>Eukaryota</taxon>
        <taxon>Metazoa</taxon>
        <taxon>Ecdysozoa</taxon>
        <taxon>Arthropoda</taxon>
        <taxon>Crustacea</taxon>
        <taxon>Multicrustacea</taxon>
        <taxon>Malacostraca</taxon>
        <taxon>Eumalacostraca</taxon>
        <taxon>Peracarida</taxon>
        <taxon>Isopoda</taxon>
        <taxon>Oniscidea</taxon>
        <taxon>Crinocheta</taxon>
        <taxon>Armadillidiidae</taxon>
        <taxon>Armadillidium</taxon>
    </lineage>
</organism>
<dbReference type="GO" id="GO:0031145">
    <property type="term" value="P:anaphase-promoting complex-dependent catabolic process"/>
    <property type="evidence" value="ECO:0007669"/>
    <property type="project" value="TreeGrafter"/>
</dbReference>
<dbReference type="PANTHER" id="PTHR12830">
    <property type="entry name" value="ANAPHASE-PROMOTING COMPLEX SUBUNIT 5"/>
    <property type="match status" value="1"/>
</dbReference>
<keyword evidence="6" id="KW-0131">Cell cycle</keyword>
<comment type="caution">
    <text evidence="8">The sequence shown here is derived from an EMBL/GenBank/DDBJ whole genome shotgun (WGS) entry which is preliminary data.</text>
</comment>
<evidence type="ECO:0000256" key="3">
    <source>
        <dbReference type="ARBA" id="ARBA00022618"/>
    </source>
</evidence>
<dbReference type="GO" id="GO:0051301">
    <property type="term" value="P:cell division"/>
    <property type="evidence" value="ECO:0007669"/>
    <property type="project" value="UniProtKB-KW"/>
</dbReference>
<dbReference type="Pfam" id="PF12862">
    <property type="entry name" value="ANAPC5"/>
    <property type="match status" value="1"/>
</dbReference>
<dbReference type="GO" id="GO:0005680">
    <property type="term" value="C:anaphase-promoting complex"/>
    <property type="evidence" value="ECO:0007669"/>
    <property type="project" value="InterPro"/>
</dbReference>
<evidence type="ECO:0000256" key="4">
    <source>
        <dbReference type="ARBA" id="ARBA00022776"/>
    </source>
</evidence>
<evidence type="ECO:0000256" key="2">
    <source>
        <dbReference type="ARBA" id="ARBA00016066"/>
    </source>
</evidence>
<evidence type="ECO:0000256" key="6">
    <source>
        <dbReference type="ARBA" id="ARBA00023306"/>
    </source>
</evidence>
<proteinExistence type="inferred from homology"/>
<dbReference type="InterPro" id="IPR026000">
    <property type="entry name" value="Apc5_dom"/>
</dbReference>
<evidence type="ECO:0000256" key="1">
    <source>
        <dbReference type="ARBA" id="ARBA00007450"/>
    </source>
</evidence>